<dbReference type="Gene3D" id="3.60.20.10">
    <property type="entry name" value="Glutamine Phosphoribosylpyrophosphate, subunit 1, domain 1"/>
    <property type="match status" value="1"/>
</dbReference>
<dbReference type="EC" id="2.6.1.16" evidence="2"/>
<name>A0A0A1ZE94_PROMR</name>
<dbReference type="SUPFAM" id="SSF56235">
    <property type="entry name" value="N-terminal nucleophile aminohydrolases (Ntn hydrolases)"/>
    <property type="match status" value="1"/>
</dbReference>
<dbReference type="Gene3D" id="3.40.50.620">
    <property type="entry name" value="HUPs"/>
    <property type="match status" value="1"/>
</dbReference>
<dbReference type="InterPro" id="IPR017932">
    <property type="entry name" value="GATase_2_dom"/>
</dbReference>
<reference evidence="7" key="1">
    <citation type="journal article" date="2014" name="Sci. Data">
        <title>Genomes of diverse isolates of the marine cyanobacterium Prochlorococcus.</title>
        <authorList>
            <person name="Biller S."/>
            <person name="Berube P."/>
            <person name="Thompson J."/>
            <person name="Kelly L."/>
            <person name="Roggensack S."/>
            <person name="Awad L."/>
            <person name="Roache-Johnson K."/>
            <person name="Ding H."/>
            <person name="Giovannoni S.J."/>
            <person name="Moore L.R."/>
            <person name="Chisholm S.W."/>
        </authorList>
    </citation>
    <scope>NUCLEOTIDE SEQUENCE [LARGE SCALE GENOMIC DNA]</scope>
    <source>
        <strain evidence="7">GP2</strain>
    </source>
</reference>
<dbReference type="InterPro" id="IPR014729">
    <property type="entry name" value="Rossmann-like_a/b/a_fold"/>
</dbReference>
<dbReference type="STRING" id="59925.EU91_1251"/>
<dbReference type="EMBL" id="JNAH01000007">
    <property type="protein sequence ID" value="KGF86489.1"/>
    <property type="molecule type" value="Genomic_DNA"/>
</dbReference>
<evidence type="ECO:0000313" key="6">
    <source>
        <dbReference type="EMBL" id="KGF86489.1"/>
    </source>
</evidence>
<accession>A0A0A1ZE94</accession>
<evidence type="ECO:0000256" key="1">
    <source>
        <dbReference type="ARBA" id="ARBA00001031"/>
    </source>
</evidence>
<dbReference type="AlphaFoldDB" id="A0A0A1ZE94"/>
<gene>
    <name evidence="6" type="ORF">EU91_1251</name>
</gene>
<dbReference type="eggNOG" id="COG0037">
    <property type="taxonomic scope" value="Bacteria"/>
</dbReference>
<dbReference type="PROSITE" id="PS51278">
    <property type="entry name" value="GATASE_TYPE_2"/>
    <property type="match status" value="1"/>
</dbReference>
<dbReference type="CDD" id="cd00352">
    <property type="entry name" value="Gn_AT_II"/>
    <property type="match status" value="1"/>
</dbReference>
<evidence type="ECO:0000256" key="4">
    <source>
        <dbReference type="ARBA" id="ARBA00022962"/>
    </source>
</evidence>
<dbReference type="eggNOG" id="COG0449">
    <property type="taxonomic scope" value="Bacteria"/>
</dbReference>
<evidence type="ECO:0000259" key="5">
    <source>
        <dbReference type="PROSITE" id="PS51278"/>
    </source>
</evidence>
<organism evidence="6 7">
    <name type="scientific">Prochlorococcus marinus str. GP2</name>
    <dbReference type="NCBI Taxonomy" id="59925"/>
    <lineage>
        <taxon>Bacteria</taxon>
        <taxon>Bacillati</taxon>
        <taxon>Cyanobacteriota</taxon>
        <taxon>Cyanophyceae</taxon>
        <taxon>Synechococcales</taxon>
        <taxon>Prochlorococcaceae</taxon>
        <taxon>Prochlorococcus</taxon>
    </lineage>
</organism>
<dbReference type="OrthoDB" id="702at2"/>
<dbReference type="InterPro" id="IPR029055">
    <property type="entry name" value="Ntn_hydrolases_N"/>
</dbReference>
<proteinExistence type="predicted"/>
<feature type="domain" description="Glutamine amidotransferase type-2" evidence="5">
    <location>
        <begin position="2"/>
        <end position="212"/>
    </location>
</feature>
<comment type="caution">
    <text evidence="6">The sequence shown here is derived from an EMBL/GenBank/DDBJ whole genome shotgun (WGS) entry which is preliminary data.</text>
</comment>
<sequence>MCGIFGIFNNKSINFDKKNLSKLAALSEQRGKDSSGIVSYKDNQYTVEKSSEPITKLIKRNKNISSNFIIGHSRLITNGLIDDQPICRDRIVTIHNGIIINTNELWEELDDKPKLSIDTEVIPAIYSKFINKKLNLDEISEIILEKCIGTLACAVLIPEFGKIILISNNGSLYIGKKNDSYIFASELYFLKKLYCNNIKQIKNSYLIYDVPKTKNILSKENLDANKKDIIPNLGIINSDEDKILKYKKHNLKRCSKCVLPETMPFISFDDKGVCNYCKNYKLRNKPKPIEELFGLLDKYKYKKPENCIIPFSGGRDSCFGLHLIVKELKMKPITYTYDWGMITDLGRRNISRMSSILNVENIIVAADLIKKRRNITKNFTAWLKSPHLGMVSILTAGDKHFFRHIETVKKQTGINLNIWSVNPLEVTYFKSGFLGIPPDFEEKLVYSNGVFKQLRYQYLRFKEMSRNVGYVNRSIFDTLSGEYYRSFQKKSDYYHLYDYWRWDENEINQTLIDSYDWEQAPDTSTTWRIGDGTAAMYNYIYYTVAGFTEHDTFRSNQIREGDLTRDEALKLVEEENKPRYPNLKWYTDCINLDFNEVIKTINKIPSKY</sequence>
<protein>
    <recommendedName>
        <fullName evidence="2">glutamine--fructose-6-phosphate transaminase (isomerizing)</fullName>
        <ecNumber evidence="2">2.6.1.16</ecNumber>
    </recommendedName>
</protein>
<dbReference type="GO" id="GO:0004360">
    <property type="term" value="F:glutamine-fructose-6-phosphate transaminase (isomerizing) activity"/>
    <property type="evidence" value="ECO:0007669"/>
    <property type="project" value="UniProtKB-EC"/>
</dbReference>
<evidence type="ECO:0000256" key="3">
    <source>
        <dbReference type="ARBA" id="ARBA00022679"/>
    </source>
</evidence>
<keyword evidence="4" id="KW-0315">Glutamine amidotransferase</keyword>
<keyword evidence="3" id="KW-0808">Transferase</keyword>
<evidence type="ECO:0000256" key="2">
    <source>
        <dbReference type="ARBA" id="ARBA00012916"/>
    </source>
</evidence>
<dbReference type="Proteomes" id="UP000030598">
    <property type="component" value="Unassembled WGS sequence"/>
</dbReference>
<dbReference type="Pfam" id="PF13537">
    <property type="entry name" value="GATase_7"/>
    <property type="match status" value="1"/>
</dbReference>
<evidence type="ECO:0000313" key="7">
    <source>
        <dbReference type="Proteomes" id="UP000030598"/>
    </source>
</evidence>
<dbReference type="PANTHER" id="PTHR10937">
    <property type="entry name" value="GLUCOSAMINE--FRUCTOSE-6-PHOSPHATE AMINOTRANSFERASE, ISOMERIZING"/>
    <property type="match status" value="1"/>
</dbReference>
<comment type="catalytic activity">
    <reaction evidence="1">
        <text>D-fructose 6-phosphate + L-glutamine = D-glucosamine 6-phosphate + L-glutamate</text>
        <dbReference type="Rhea" id="RHEA:13237"/>
        <dbReference type="ChEBI" id="CHEBI:29985"/>
        <dbReference type="ChEBI" id="CHEBI:58359"/>
        <dbReference type="ChEBI" id="CHEBI:58725"/>
        <dbReference type="ChEBI" id="CHEBI:61527"/>
        <dbReference type="EC" id="2.6.1.16"/>
    </reaction>
</comment>
<dbReference type="SUPFAM" id="SSF52402">
    <property type="entry name" value="Adenine nucleotide alpha hydrolases-like"/>
    <property type="match status" value="1"/>
</dbReference>